<protein>
    <submittedName>
        <fullName evidence="3">DNA-J related domain-containing protein</fullName>
    </submittedName>
</protein>
<reference evidence="4" key="1">
    <citation type="journal article" date="2019" name="Int. J. Syst. Evol. Microbiol.">
        <title>The Global Catalogue of Microorganisms (GCM) 10K type strain sequencing project: providing services to taxonomists for standard genome sequencing and annotation.</title>
        <authorList>
            <consortium name="The Broad Institute Genomics Platform"/>
            <consortium name="The Broad Institute Genome Sequencing Center for Infectious Disease"/>
            <person name="Wu L."/>
            <person name="Ma J."/>
        </authorList>
    </citation>
    <scope>NUCLEOTIDE SEQUENCE [LARGE SCALE GENOMIC DNA]</scope>
    <source>
        <strain evidence="4">KACC 12507</strain>
    </source>
</reference>
<organism evidence="3 4">
    <name type="scientific">Glaciecola siphonariae</name>
    <dbReference type="NCBI Taxonomy" id="521012"/>
    <lineage>
        <taxon>Bacteria</taxon>
        <taxon>Pseudomonadati</taxon>
        <taxon>Pseudomonadota</taxon>
        <taxon>Gammaproteobacteria</taxon>
        <taxon>Alteromonadales</taxon>
        <taxon>Alteromonadaceae</taxon>
        <taxon>Glaciecola</taxon>
    </lineage>
</organism>
<dbReference type="InterPro" id="IPR001623">
    <property type="entry name" value="DnaJ_domain"/>
</dbReference>
<gene>
    <name evidence="3" type="ORF">ACFO4O_00150</name>
</gene>
<feature type="domain" description="J" evidence="2">
    <location>
        <begin position="202"/>
        <end position="250"/>
    </location>
</feature>
<name>A0ABV9LR08_9ALTE</name>
<evidence type="ECO:0000313" key="4">
    <source>
        <dbReference type="Proteomes" id="UP001595897"/>
    </source>
</evidence>
<sequence>MQVFDEYSSILNEALETFKPQFIEGMDEYSLIKSLKLPPFELFDDQALRDPLTLFQTHFILFHHLYQLRAQWRSQGVGELEIALTKITLLPMTSPSQKHSHLFEDTQLSKDTHSDFSEDTQLSEEFSKDTHSVQSQTHSIETKDPLADYYLNWDNLNETSTEDVEDLLTSFWQKMAGFDQSNLLSQTQLNEMLSVLALPPVNDGRKLLGLAELKAQYRKLQHQNHPDKGGCAERSKAILNAYNKLRKHILSAA</sequence>
<dbReference type="SMART" id="SM00271">
    <property type="entry name" value="DnaJ"/>
    <property type="match status" value="1"/>
</dbReference>
<evidence type="ECO:0000259" key="2">
    <source>
        <dbReference type="SMART" id="SM00271"/>
    </source>
</evidence>
<accession>A0ABV9LR08</accession>
<dbReference type="Pfam" id="PF12339">
    <property type="entry name" value="DNAJ_related"/>
    <property type="match status" value="2"/>
</dbReference>
<dbReference type="CDD" id="cd06257">
    <property type="entry name" value="DnaJ"/>
    <property type="match status" value="1"/>
</dbReference>
<dbReference type="EMBL" id="JBHSGU010000001">
    <property type="protein sequence ID" value="MFC4698569.1"/>
    <property type="molecule type" value="Genomic_DNA"/>
</dbReference>
<dbReference type="Proteomes" id="UP001595897">
    <property type="component" value="Unassembled WGS sequence"/>
</dbReference>
<dbReference type="InterPro" id="IPR021059">
    <property type="entry name" value="DnaJ-related_N"/>
</dbReference>
<keyword evidence="1" id="KW-0143">Chaperone</keyword>
<dbReference type="InterPro" id="IPR036869">
    <property type="entry name" value="J_dom_sf"/>
</dbReference>
<keyword evidence="4" id="KW-1185">Reference proteome</keyword>
<evidence type="ECO:0000313" key="3">
    <source>
        <dbReference type="EMBL" id="MFC4698569.1"/>
    </source>
</evidence>
<proteinExistence type="predicted"/>
<dbReference type="RefSeq" id="WP_382405160.1">
    <property type="nucleotide sequence ID" value="NZ_JBHSGU010000001.1"/>
</dbReference>
<dbReference type="Gene3D" id="1.10.287.110">
    <property type="entry name" value="DnaJ domain"/>
    <property type="match status" value="1"/>
</dbReference>
<evidence type="ECO:0000256" key="1">
    <source>
        <dbReference type="ARBA" id="ARBA00023186"/>
    </source>
</evidence>
<dbReference type="SUPFAM" id="SSF46565">
    <property type="entry name" value="Chaperone J-domain"/>
    <property type="match status" value="1"/>
</dbReference>
<comment type="caution">
    <text evidence="3">The sequence shown here is derived from an EMBL/GenBank/DDBJ whole genome shotgun (WGS) entry which is preliminary data.</text>
</comment>